<dbReference type="AlphaFoldDB" id="A0A402AK19"/>
<evidence type="ECO:0000313" key="1">
    <source>
        <dbReference type="EMBL" id="GCE19568.1"/>
    </source>
</evidence>
<proteinExistence type="predicted"/>
<organism evidence="1 2">
    <name type="scientific">Dictyobacter kobayashii</name>
    <dbReference type="NCBI Taxonomy" id="2014872"/>
    <lineage>
        <taxon>Bacteria</taxon>
        <taxon>Bacillati</taxon>
        <taxon>Chloroflexota</taxon>
        <taxon>Ktedonobacteria</taxon>
        <taxon>Ktedonobacterales</taxon>
        <taxon>Dictyobacteraceae</taxon>
        <taxon>Dictyobacter</taxon>
    </lineage>
</organism>
<comment type="caution">
    <text evidence="1">The sequence shown here is derived from an EMBL/GenBank/DDBJ whole genome shotgun (WGS) entry which is preliminary data.</text>
</comment>
<dbReference type="EMBL" id="BIFS01000001">
    <property type="protein sequence ID" value="GCE19568.1"/>
    <property type="molecule type" value="Genomic_DNA"/>
</dbReference>
<protein>
    <submittedName>
        <fullName evidence="1">Uncharacterized protein</fullName>
    </submittedName>
</protein>
<name>A0A402AK19_9CHLR</name>
<dbReference type="OrthoDB" id="2957541at2"/>
<accession>A0A402AK19</accession>
<gene>
    <name evidence="1" type="ORF">KDK_33680</name>
</gene>
<sequence length="105" mass="11530">MVAAVQSYNHSKGYDSQVVMMGANDMEPGFGSASSTIAWAQGFASVSGYLYLDYGSADGCPQYSTGNGSCNNGWNQYHEWYLSWGHRLPLWRQKSTIPPWHASGP</sequence>
<keyword evidence="2" id="KW-1185">Reference proteome</keyword>
<dbReference type="RefSeq" id="WP_126551416.1">
    <property type="nucleotide sequence ID" value="NZ_BIFS01000001.1"/>
</dbReference>
<dbReference type="Proteomes" id="UP000287188">
    <property type="component" value="Unassembled WGS sequence"/>
</dbReference>
<reference evidence="2" key="1">
    <citation type="submission" date="2018-12" db="EMBL/GenBank/DDBJ databases">
        <title>Tengunoibacter tsumagoiensis gen. nov., sp. nov., Dictyobacter kobayashii sp. nov., D. alpinus sp. nov., and D. joshuensis sp. nov. and description of Dictyobacteraceae fam. nov. within the order Ktedonobacterales isolated from Tengu-no-mugimeshi.</title>
        <authorList>
            <person name="Wang C.M."/>
            <person name="Zheng Y."/>
            <person name="Sakai Y."/>
            <person name="Toyoda A."/>
            <person name="Minakuchi Y."/>
            <person name="Abe K."/>
            <person name="Yokota A."/>
            <person name="Yabe S."/>
        </authorList>
    </citation>
    <scope>NUCLEOTIDE SEQUENCE [LARGE SCALE GENOMIC DNA]</scope>
    <source>
        <strain evidence="2">Uno11</strain>
    </source>
</reference>
<evidence type="ECO:0000313" key="2">
    <source>
        <dbReference type="Proteomes" id="UP000287188"/>
    </source>
</evidence>